<reference evidence="7 10" key="2">
    <citation type="submission" date="2019-10" db="EMBL/GenBank/DDBJ databases">
        <title>Prolixibacter strains distinguished by the presence of nitrate reductase genes were adept at nitrate-dependent anaerobic corrosion of metallic iron and carbon steel.</title>
        <authorList>
            <person name="Iino T."/>
            <person name="Shono N."/>
            <person name="Ito K."/>
            <person name="Nakamura R."/>
            <person name="Sueoka K."/>
            <person name="Harayama S."/>
            <person name="Ohkuma M."/>
        </authorList>
    </citation>
    <scope>NUCLEOTIDE SEQUENCE [LARGE SCALE GENOMIC DNA]</scope>
    <source>
        <strain evidence="7 10">MIC1-1</strain>
    </source>
</reference>
<evidence type="ECO:0000256" key="1">
    <source>
        <dbReference type="ARBA" id="ARBA00022602"/>
    </source>
</evidence>
<dbReference type="EMBL" id="PYGC01000002">
    <property type="protein sequence ID" value="PSK84470.1"/>
    <property type="molecule type" value="Genomic_DNA"/>
</dbReference>
<dbReference type="InterPro" id="IPR004507">
    <property type="entry name" value="UbiX-like"/>
</dbReference>
<feature type="domain" description="Flavoprotein" evidence="6">
    <location>
        <begin position="3"/>
        <end position="174"/>
    </location>
</feature>
<feature type="binding site" evidence="5">
    <location>
        <position position="155"/>
    </location>
    <ligand>
        <name>dimethylallyl phosphate</name>
        <dbReference type="ChEBI" id="CHEBI:88052"/>
    </ligand>
</feature>
<keyword evidence="10" id="KW-1185">Reference proteome</keyword>
<keyword evidence="1 5" id="KW-0637">Prenyltransferase</keyword>
<dbReference type="HAMAP" id="MF_01984">
    <property type="entry name" value="ubiX_pad"/>
    <property type="match status" value="1"/>
</dbReference>
<evidence type="ECO:0000313" key="10">
    <source>
        <dbReference type="Proteomes" id="UP000396862"/>
    </source>
</evidence>
<feature type="binding site" evidence="5">
    <location>
        <begin position="11"/>
        <end position="13"/>
    </location>
    <ligand>
        <name>FMN</name>
        <dbReference type="ChEBI" id="CHEBI:58210"/>
    </ligand>
</feature>
<comment type="similarity">
    <text evidence="5">Belongs to the UbiX/PAD1 family.</text>
</comment>
<keyword evidence="2 5" id="KW-0285">Flavoprotein</keyword>
<proteinExistence type="inferred from homology"/>
<keyword evidence="4 5" id="KW-0808">Transferase</keyword>
<feature type="binding site" evidence="5">
    <location>
        <position position="40"/>
    </location>
    <ligand>
        <name>FMN</name>
        <dbReference type="ChEBI" id="CHEBI:58210"/>
    </ligand>
</feature>
<gene>
    <name evidence="5" type="primary">ubiX</name>
    <name evidence="8" type="ORF">CLV93_102257</name>
    <name evidence="7" type="ORF">JCM18694_08890</name>
</gene>
<evidence type="ECO:0000259" key="6">
    <source>
        <dbReference type="Pfam" id="PF02441"/>
    </source>
</evidence>
<evidence type="ECO:0000256" key="2">
    <source>
        <dbReference type="ARBA" id="ARBA00022630"/>
    </source>
</evidence>
<organism evidence="8 9">
    <name type="scientific">Prolixibacter denitrificans</name>
    <dbReference type="NCBI Taxonomy" id="1541063"/>
    <lineage>
        <taxon>Bacteria</taxon>
        <taxon>Pseudomonadati</taxon>
        <taxon>Bacteroidota</taxon>
        <taxon>Bacteroidia</taxon>
        <taxon>Marinilabiliales</taxon>
        <taxon>Prolixibacteraceae</taxon>
        <taxon>Prolixibacter</taxon>
    </lineage>
</organism>
<dbReference type="AlphaFoldDB" id="A0A2P8CHM1"/>
<evidence type="ECO:0000256" key="4">
    <source>
        <dbReference type="ARBA" id="ARBA00022679"/>
    </source>
</evidence>
<dbReference type="EC" id="2.5.1.129" evidence="5"/>
<evidence type="ECO:0000256" key="5">
    <source>
        <dbReference type="HAMAP-Rule" id="MF_01984"/>
    </source>
</evidence>
<dbReference type="InterPro" id="IPR036551">
    <property type="entry name" value="Flavin_trans-like"/>
</dbReference>
<dbReference type="Proteomes" id="UP000240621">
    <property type="component" value="Unassembled WGS sequence"/>
</dbReference>
<evidence type="ECO:0000313" key="8">
    <source>
        <dbReference type="EMBL" id="PSK84470.1"/>
    </source>
</evidence>
<dbReference type="InterPro" id="IPR003382">
    <property type="entry name" value="Flavoprotein"/>
</dbReference>
<comment type="caution">
    <text evidence="5">Lacks conserved residue(s) required for the propagation of feature annotation.</text>
</comment>
<evidence type="ECO:0000313" key="9">
    <source>
        <dbReference type="Proteomes" id="UP000240621"/>
    </source>
</evidence>
<sequence length="191" mass="20870">MRKKLVVAVTGASGSIYAATLLKKLESIKDQIESCGVVMSTNARDIWSYELNSEPPVLEYPFLEYKKSDFYAPFASGSAGYDAMLVVPCSMGTMGRIAAGVSDDLVTRAADVMLKERKKLILVPRETPYSLIHLQNMTRLTEAGAIICPASPSFYSRPETLEEAAATVINRVIDLAGLQLDSYRWPGDSGH</sequence>
<dbReference type="NCBIfam" id="NF004685">
    <property type="entry name" value="PRK06029.1"/>
    <property type="match status" value="1"/>
</dbReference>
<dbReference type="Gene3D" id="3.40.50.1950">
    <property type="entry name" value="Flavin prenyltransferase-like"/>
    <property type="match status" value="1"/>
</dbReference>
<feature type="binding site" evidence="5">
    <location>
        <begin position="90"/>
        <end position="93"/>
    </location>
    <ligand>
        <name>FMN</name>
        <dbReference type="ChEBI" id="CHEBI:58210"/>
    </ligand>
</feature>
<dbReference type="EMBL" id="BLAU01000001">
    <property type="protein sequence ID" value="GET20643.1"/>
    <property type="molecule type" value="Genomic_DNA"/>
</dbReference>
<dbReference type="Pfam" id="PF02441">
    <property type="entry name" value="Flavoprotein"/>
    <property type="match status" value="1"/>
</dbReference>
<dbReference type="Proteomes" id="UP000396862">
    <property type="component" value="Unassembled WGS sequence"/>
</dbReference>
<accession>A0A2P8CHM1</accession>
<comment type="function">
    <text evidence="5">Flavin prenyltransferase that catalyzes the synthesis of the prenylated FMN cofactor (prenyl-FMN) for 4-hydroxy-3-polyprenylbenzoic acid decarboxylase UbiD. The prenyltransferase is metal-independent and links a dimethylallyl moiety from dimethylallyl monophosphate (DMAP) to the flavin N5 and C6 atoms of FMN.</text>
</comment>
<name>A0A2P8CHM1_9BACT</name>
<reference evidence="8 9" key="1">
    <citation type="submission" date="2018-03" db="EMBL/GenBank/DDBJ databases">
        <title>Genomic Encyclopedia of Archaeal and Bacterial Type Strains, Phase II (KMG-II): from individual species to whole genera.</title>
        <authorList>
            <person name="Goeker M."/>
        </authorList>
    </citation>
    <scope>NUCLEOTIDE SEQUENCE [LARGE SCALE GENOMIC DNA]</scope>
    <source>
        <strain evidence="8 9">DSM 27267</strain>
    </source>
</reference>
<comment type="catalytic activity">
    <reaction evidence="5">
        <text>dimethylallyl phosphate + FMNH2 = prenylated FMNH2 + phosphate</text>
        <dbReference type="Rhea" id="RHEA:37743"/>
        <dbReference type="ChEBI" id="CHEBI:43474"/>
        <dbReference type="ChEBI" id="CHEBI:57618"/>
        <dbReference type="ChEBI" id="CHEBI:87467"/>
        <dbReference type="ChEBI" id="CHEBI:88052"/>
        <dbReference type="EC" id="2.5.1.129"/>
    </reaction>
</comment>
<dbReference type="NCBIfam" id="TIGR00421">
    <property type="entry name" value="ubiX_pad"/>
    <property type="match status" value="1"/>
</dbReference>
<dbReference type="RefSeq" id="WP_174821577.1">
    <property type="nucleotide sequence ID" value="NZ_BLAU01000001.1"/>
</dbReference>
<evidence type="ECO:0000313" key="7">
    <source>
        <dbReference type="EMBL" id="GET20643.1"/>
    </source>
</evidence>
<feature type="binding site" evidence="5">
    <location>
        <position position="125"/>
    </location>
    <ligand>
        <name>FMN</name>
        <dbReference type="ChEBI" id="CHEBI:58210"/>
    </ligand>
</feature>
<dbReference type="GO" id="GO:0106141">
    <property type="term" value="F:flavin prenyltransferase activity"/>
    <property type="evidence" value="ECO:0007669"/>
    <property type="project" value="UniProtKB-EC"/>
</dbReference>
<protein>
    <recommendedName>
        <fullName evidence="5">Flavin prenyltransferase UbiX</fullName>
        <ecNumber evidence="5">2.5.1.129</ecNumber>
    </recommendedName>
</protein>
<comment type="caution">
    <text evidence="8">The sequence shown here is derived from an EMBL/GenBank/DDBJ whole genome shotgun (WGS) entry which is preliminary data.</text>
</comment>
<evidence type="ECO:0000256" key="3">
    <source>
        <dbReference type="ARBA" id="ARBA00022643"/>
    </source>
</evidence>
<dbReference type="SUPFAM" id="SSF52507">
    <property type="entry name" value="Homo-oligomeric flavin-containing Cys decarboxylases, HFCD"/>
    <property type="match status" value="1"/>
</dbReference>
<feature type="binding site" evidence="5">
    <location>
        <position position="171"/>
    </location>
    <ligand>
        <name>dimethylallyl phosphate</name>
        <dbReference type="ChEBI" id="CHEBI:88052"/>
    </ligand>
</feature>
<keyword evidence="3 5" id="KW-0288">FMN</keyword>